<dbReference type="RefSeq" id="WP_196395487.1">
    <property type="nucleotide sequence ID" value="NZ_JADNYM010000004.1"/>
</dbReference>
<name>A0A931CKA0_9MICC</name>
<gene>
    <name evidence="2" type="ORF">IV500_03785</name>
</gene>
<evidence type="ECO:0000313" key="2">
    <source>
        <dbReference type="EMBL" id="MBG0738542.1"/>
    </source>
</evidence>
<dbReference type="AlphaFoldDB" id="A0A931CKA0"/>
<organism evidence="2 3">
    <name type="scientific">Arthrobacter terrae</name>
    <dbReference type="NCBI Taxonomy" id="2935737"/>
    <lineage>
        <taxon>Bacteria</taxon>
        <taxon>Bacillati</taxon>
        <taxon>Actinomycetota</taxon>
        <taxon>Actinomycetes</taxon>
        <taxon>Micrococcales</taxon>
        <taxon>Micrococcaceae</taxon>
        <taxon>Arthrobacter</taxon>
    </lineage>
</organism>
<feature type="region of interest" description="Disordered" evidence="1">
    <location>
        <begin position="203"/>
        <end position="254"/>
    </location>
</feature>
<feature type="compositionally biased region" description="Low complexity" evidence="1">
    <location>
        <begin position="237"/>
        <end position="246"/>
    </location>
</feature>
<comment type="caution">
    <text evidence="2">The sequence shown here is derived from an EMBL/GenBank/DDBJ whole genome shotgun (WGS) entry which is preliminary data.</text>
</comment>
<evidence type="ECO:0000256" key="1">
    <source>
        <dbReference type="SAM" id="MobiDB-lite"/>
    </source>
</evidence>
<dbReference type="EMBL" id="JADNYM010000004">
    <property type="protein sequence ID" value="MBG0738542.1"/>
    <property type="molecule type" value="Genomic_DNA"/>
</dbReference>
<keyword evidence="3" id="KW-1185">Reference proteome</keyword>
<proteinExistence type="predicted"/>
<accession>A0A931CKA0</accession>
<dbReference type="Proteomes" id="UP000655366">
    <property type="component" value="Unassembled WGS sequence"/>
</dbReference>
<evidence type="ECO:0000313" key="3">
    <source>
        <dbReference type="Proteomes" id="UP000655366"/>
    </source>
</evidence>
<sequence length="327" mass="35213">MPVSVDEVFGDASLRPAGCVHWGERVPEDRPGVYVVSTTSDIHSTASGIPQLPFDNQAYEDLVKICGDFSIDAQAATALAFEARLQQFWLADEPVLYIGLAGTSLSKRIQQYHSTLIGARSPHSGGWWLKALRALPSLFVHYAPADGDVHAIEAKMIRGFADRLPGELKTGLYDPYRVAPFANVHVPGLGDKHHGFRNHKLRKGPNSPAIAGPLDPGSPVEKSVKSLAAPVIPPPSGHSGSVPSQPITEKDRSRSFLRIPAGSKYLFPPEPSMLLVTVHNLSRTVSWNPKGSRSGLLGLGVATMRQLGTTDMPVHIESDGTGYRIIG</sequence>
<protein>
    <submittedName>
        <fullName evidence="2">Uncharacterized protein</fullName>
    </submittedName>
</protein>
<reference evidence="2 3" key="1">
    <citation type="submission" date="2020-11" db="EMBL/GenBank/DDBJ databases">
        <title>Arthrobacter antarcticus sp. nov., isolated from Antarctic Soil.</title>
        <authorList>
            <person name="Li J."/>
        </authorList>
    </citation>
    <scope>NUCLEOTIDE SEQUENCE [LARGE SCALE GENOMIC DNA]</scope>
    <source>
        <strain evidence="2 3">Z1-20</strain>
    </source>
</reference>